<dbReference type="PANTHER" id="PTHR12953:SF0">
    <property type="entry name" value="SUN DOMAIN-CONTAINING OSSIFICATION FACTOR"/>
    <property type="match status" value="1"/>
</dbReference>
<dbReference type="GO" id="GO:0034975">
    <property type="term" value="P:protein folding in endoplasmic reticulum"/>
    <property type="evidence" value="ECO:0007669"/>
    <property type="project" value="TreeGrafter"/>
</dbReference>
<dbReference type="InterPro" id="IPR012919">
    <property type="entry name" value="SUN_dom"/>
</dbReference>
<proteinExistence type="evidence at transcript level"/>
<evidence type="ECO:0000256" key="8">
    <source>
        <dbReference type="ARBA" id="ARBA00023242"/>
    </source>
</evidence>
<keyword evidence="5 12" id="KW-1133">Transmembrane helix</keyword>
<dbReference type="FunFam" id="2.60.120.260:FF:000062">
    <property type="entry name" value="Galactose-binding protein isoform 3"/>
    <property type="match status" value="1"/>
</dbReference>
<dbReference type="GO" id="GO:0031965">
    <property type="term" value="C:nuclear membrane"/>
    <property type="evidence" value="ECO:0007669"/>
    <property type="project" value="UniProtKB-SubCell"/>
</dbReference>
<feature type="region of interest" description="Disordered" evidence="11">
    <location>
        <begin position="52"/>
        <end position="77"/>
    </location>
</feature>
<feature type="coiled-coil region" evidence="10">
    <location>
        <begin position="503"/>
        <end position="562"/>
    </location>
</feature>
<keyword evidence="4" id="KW-0256">Endoplasmic reticulum</keyword>
<evidence type="ECO:0000256" key="12">
    <source>
        <dbReference type="SAM" id="Phobius"/>
    </source>
</evidence>
<feature type="transmembrane region" description="Helical" evidence="12">
    <location>
        <begin position="607"/>
        <end position="632"/>
    </location>
</feature>
<protein>
    <recommendedName>
        <fullName evidence="13">SUN domain-containing protein</fullName>
    </recommendedName>
</protein>
<evidence type="ECO:0000256" key="7">
    <source>
        <dbReference type="ARBA" id="ARBA00023136"/>
    </source>
</evidence>
<evidence type="ECO:0000256" key="5">
    <source>
        <dbReference type="ARBA" id="ARBA00022989"/>
    </source>
</evidence>
<dbReference type="Gene3D" id="2.60.120.260">
    <property type="entry name" value="Galactose-binding domain-like"/>
    <property type="match status" value="1"/>
</dbReference>
<feature type="transmembrane region" description="Helical" evidence="12">
    <location>
        <begin position="25"/>
        <end position="43"/>
    </location>
</feature>
<dbReference type="InterPro" id="IPR045120">
    <property type="entry name" value="Suco/Slp1-like"/>
</dbReference>
<accession>B8LM10</accession>
<dbReference type="PROSITE" id="PS51469">
    <property type="entry name" value="SUN"/>
    <property type="match status" value="1"/>
</dbReference>
<feature type="region of interest" description="Disordered" evidence="11">
    <location>
        <begin position="459"/>
        <end position="479"/>
    </location>
</feature>
<feature type="region of interest" description="Disordered" evidence="11">
    <location>
        <begin position="237"/>
        <end position="256"/>
    </location>
</feature>
<reference evidence="14" key="1">
    <citation type="submission" date="2007-06" db="EMBL/GenBank/DDBJ databases">
        <title>Full length cDNA sequences from Sitka Spruce (Picea sitchensis).</title>
        <authorList>
            <person name="Ralph S.G."/>
            <person name="Chun H.E."/>
            <person name="Liao N."/>
            <person name="Ali J."/>
            <person name="Reid K."/>
            <person name="Kolosova N."/>
            <person name="Cooper N."/>
            <person name="Cullis C."/>
            <person name="Jancsik S."/>
            <person name="Moore R."/>
            <person name="Mayo M."/>
            <person name="Wagner S."/>
            <person name="Holt R.A."/>
            <person name="Jones S.J.M."/>
            <person name="Marra M.A."/>
            <person name="Ritland C.E."/>
            <person name="Ritland K."/>
            <person name="Bohlmann J."/>
        </authorList>
    </citation>
    <scope>NUCLEOTIDE SEQUENCE</scope>
    <source>
        <tissue evidence="14">Green portion of the leader tissue</tissue>
    </source>
</reference>
<evidence type="ECO:0000256" key="3">
    <source>
        <dbReference type="ARBA" id="ARBA00022692"/>
    </source>
</evidence>
<evidence type="ECO:0000256" key="1">
    <source>
        <dbReference type="ARBA" id="ARBA00004232"/>
    </source>
</evidence>
<dbReference type="SUPFAM" id="SSF49785">
    <property type="entry name" value="Galactose-binding domain-like"/>
    <property type="match status" value="1"/>
</dbReference>
<evidence type="ECO:0000259" key="13">
    <source>
        <dbReference type="PROSITE" id="PS51469"/>
    </source>
</evidence>
<keyword evidence="3 12" id="KW-0812">Transmembrane</keyword>
<keyword evidence="6 10" id="KW-0175">Coiled coil</keyword>
<feature type="transmembrane region" description="Helical" evidence="12">
    <location>
        <begin position="644"/>
        <end position="660"/>
    </location>
</feature>
<evidence type="ECO:0000256" key="4">
    <source>
        <dbReference type="ARBA" id="ARBA00022824"/>
    </source>
</evidence>
<evidence type="ECO:0000256" key="11">
    <source>
        <dbReference type="SAM" id="MobiDB-lite"/>
    </source>
</evidence>
<feature type="domain" description="SUN" evidence="13">
    <location>
        <begin position="241"/>
        <end position="403"/>
    </location>
</feature>
<evidence type="ECO:0000313" key="14">
    <source>
        <dbReference type="EMBL" id="ABR16690.1"/>
    </source>
</evidence>
<organism evidence="14">
    <name type="scientific">Picea sitchensis</name>
    <name type="common">Sitka spruce</name>
    <name type="synonym">Pinus sitchensis</name>
    <dbReference type="NCBI Taxonomy" id="3332"/>
    <lineage>
        <taxon>Eukaryota</taxon>
        <taxon>Viridiplantae</taxon>
        <taxon>Streptophyta</taxon>
        <taxon>Embryophyta</taxon>
        <taxon>Tracheophyta</taxon>
        <taxon>Spermatophyta</taxon>
        <taxon>Pinopsida</taxon>
        <taxon>Pinidae</taxon>
        <taxon>Conifers I</taxon>
        <taxon>Pinales</taxon>
        <taxon>Pinaceae</taxon>
        <taxon>Picea</taxon>
    </lineage>
</organism>
<name>B8LM10_PICSI</name>
<dbReference type="GO" id="GO:0005789">
    <property type="term" value="C:endoplasmic reticulum membrane"/>
    <property type="evidence" value="ECO:0007669"/>
    <property type="project" value="UniProtKB-SubCell"/>
</dbReference>
<dbReference type="AlphaFoldDB" id="B8LM10"/>
<dbReference type="EMBL" id="EF676808">
    <property type="protein sequence ID" value="ABR16690.1"/>
    <property type="molecule type" value="mRNA"/>
</dbReference>
<feature type="compositionally biased region" description="Basic and acidic residues" evidence="11">
    <location>
        <begin position="459"/>
        <end position="471"/>
    </location>
</feature>
<keyword evidence="8" id="KW-0539">Nucleus</keyword>
<evidence type="ECO:0000256" key="2">
    <source>
        <dbReference type="ARBA" id="ARBA00004477"/>
    </source>
</evidence>
<dbReference type="Pfam" id="PF07738">
    <property type="entry name" value="Sad1_UNC"/>
    <property type="match status" value="1"/>
</dbReference>
<sequence>MQKSRRAQLKKKQALEQSFLGRKRLYEVSFTLVFVAWGLLFFLNSRTGRSDGFRDADGSRQPVYGGNSTSNGQHKNEYPKNEQLAFQNEGNKFDRVQYCTALSSADDVENTIAMPNAVNTYVIEGDSLKELNQSNNEESQVDFENNVDQEIPNPASDEPEIASNCTLTEDNSSVTALFIDEPSKVEQSVDSFPASEGPAQADTAVSQSILTEYKETHPQTHRSSRATPVGLDEFKKKASNEKDRPTGNQFGIITHRREPGGSEYNYAAASKGAKILAHNKEVKGVQSILDKDQDKYLRNPCSAEEKFVVIELSEETLVDTVAIANFEHYSSNLKDFELFSSLVYPTDDWVLLGNFTAGNVKHVQRFTLQEPKWARYLKLRFLNHYGSEFFCTLSTVEVYGVDAIERMLEDLIAVGKHGLRNIDLSGEPSSTHAIGATPLPDEKGSNSFDELHLLFDGKEPHGGLPEKEDASKANSPDPTVEMIQQKGGRMPGDTVLKILMQKVRSLELNLSVLEKYLEELTIRYGDLFSELDKELDENTLYLHQIREELNHLQEHKKMMEEEIGEYRSWKFTISNKLDELAMDNNFLRLEVQNNHLRVQHMESKETVVFGVSFIFVCIAVMKISLDFIVTIFRLCKVENKRSSAWVFLLLSSSLVSFILSL</sequence>
<comment type="subcellular location">
    <subcellularLocation>
        <location evidence="2">Endoplasmic reticulum membrane</location>
        <topology evidence="2">Multi-pass membrane protein</topology>
    </subcellularLocation>
    <subcellularLocation>
        <location evidence="1">Nucleus membrane</location>
        <topology evidence="1">Multi-pass membrane protein</topology>
    </subcellularLocation>
</comment>
<dbReference type="PANTHER" id="PTHR12953">
    <property type="entry name" value="MEMBRANE PROTEIN CH1 RELATED"/>
    <property type="match status" value="1"/>
</dbReference>
<comment type="function">
    <text evidence="9">Encodes a member of the mid-SUN subfamily of SUN-domain proteins that is localized to both the nuclear envelope and the ER. It is involved in early seed development and nuclear morphology. [TAIR].</text>
</comment>
<evidence type="ECO:0000256" key="9">
    <source>
        <dbReference type="ARBA" id="ARBA00054046"/>
    </source>
</evidence>
<evidence type="ECO:0000256" key="6">
    <source>
        <dbReference type="ARBA" id="ARBA00023054"/>
    </source>
</evidence>
<evidence type="ECO:0000256" key="10">
    <source>
        <dbReference type="SAM" id="Coils"/>
    </source>
</evidence>
<dbReference type="InterPro" id="IPR008979">
    <property type="entry name" value="Galactose-bd-like_sf"/>
</dbReference>
<dbReference type="OMA" id="DSWKSHI"/>
<keyword evidence="7 12" id="KW-0472">Membrane</keyword>